<proteinExistence type="predicted"/>
<keyword evidence="5" id="KW-1185">Reference proteome</keyword>
<dbReference type="PANTHER" id="PTHR30290:SF64">
    <property type="entry name" value="ABC TRANSPORTER PERIPLASMIC BINDING PROTEIN"/>
    <property type="match status" value="1"/>
</dbReference>
<dbReference type="PIRSF" id="PIRSF002741">
    <property type="entry name" value="MppA"/>
    <property type="match status" value="1"/>
</dbReference>
<dbReference type="EMBL" id="JBBKZS010000001">
    <property type="protein sequence ID" value="MEJ8853551.1"/>
    <property type="molecule type" value="Genomic_DNA"/>
</dbReference>
<evidence type="ECO:0000256" key="2">
    <source>
        <dbReference type="SAM" id="SignalP"/>
    </source>
</evidence>
<organism evidence="4 5">
    <name type="scientific">Variovorax robiniae</name>
    <dbReference type="NCBI Taxonomy" id="1836199"/>
    <lineage>
        <taxon>Bacteria</taxon>
        <taxon>Pseudomonadati</taxon>
        <taxon>Pseudomonadota</taxon>
        <taxon>Betaproteobacteria</taxon>
        <taxon>Burkholderiales</taxon>
        <taxon>Comamonadaceae</taxon>
        <taxon>Variovorax</taxon>
    </lineage>
</organism>
<comment type="caution">
    <text evidence="4">The sequence shown here is derived from an EMBL/GenBank/DDBJ whole genome shotgun (WGS) entry which is preliminary data.</text>
</comment>
<keyword evidence="1 2" id="KW-0732">Signal</keyword>
<dbReference type="InterPro" id="IPR000914">
    <property type="entry name" value="SBP_5_dom"/>
</dbReference>
<dbReference type="RefSeq" id="WP_340333635.1">
    <property type="nucleotide sequence ID" value="NZ_JBBKZS010000001.1"/>
</dbReference>
<protein>
    <submittedName>
        <fullName evidence="4">Extracellular solute-binding protein</fullName>
    </submittedName>
</protein>
<dbReference type="Pfam" id="PF00496">
    <property type="entry name" value="SBP_bac_5"/>
    <property type="match status" value="1"/>
</dbReference>
<evidence type="ECO:0000313" key="4">
    <source>
        <dbReference type="EMBL" id="MEJ8853551.1"/>
    </source>
</evidence>
<feature type="domain" description="Solute-binding protein family 5" evidence="3">
    <location>
        <begin position="110"/>
        <end position="519"/>
    </location>
</feature>
<name>A0ABU8X1D8_9BURK</name>
<dbReference type="Proteomes" id="UP001367030">
    <property type="component" value="Unassembled WGS sequence"/>
</dbReference>
<dbReference type="InterPro" id="IPR039424">
    <property type="entry name" value="SBP_5"/>
</dbReference>
<gene>
    <name evidence="4" type="ORF">WKW79_03165</name>
</gene>
<accession>A0ABU8X1D8</accession>
<feature type="signal peptide" evidence="2">
    <location>
        <begin position="1"/>
        <end position="22"/>
    </location>
</feature>
<dbReference type="SUPFAM" id="SSF53850">
    <property type="entry name" value="Periplasmic binding protein-like II"/>
    <property type="match status" value="1"/>
</dbReference>
<dbReference type="InterPro" id="IPR030678">
    <property type="entry name" value="Peptide/Ni-bd"/>
</dbReference>
<sequence length="612" mass="68849">MRGWLLSMVMLCAACFGGPAWAVHGMGMGYEPKYGPDFKHWDYVNPDAPKGGSLTLSASGSFDKLNPFILKGRPPAGMGYSANGFVFAEYSLLFDSLMTHSEDEPFSNYGLLAEDAELAPDRLSVTFRLNPKARFSDGTPVLAKDVKYSFDTLMSKRASPTFRSYWADIKEAVVVGERVIRFDFKRKNSELHMIIGQLPVISPNWGKGKPFDEVVSEPPIASGPYVIDKVDFGKSISYKRRPDYWAVDLPERKGMFNFGEVSYTYFKDRLGEEESLKTGALDALEEGSISAWVRRYRGKRFDSGEIIKDEISHRRATGMQGIVLNLRQARFQDVRVREALALSFDFDWLNQHIFYGRRARTQSYFQNNDDLMAQPQVSADEQALIDRLKNKERYLAQVKGPLPRPAATGDTAEGLRKNLVQAQALLRESGWTYRDGALRDKDGQAFVMDIDIADRASEPVLSAWSRNLAKLGITLQVRLRDATLIKKKQDDFDFDLAINILGGSSSPGNELYDDLGSASAAEKGSQNLSGISDPVIDEIIELIVNAPDRKSLATATQLLDRYVLHQHYVIPMYYGKQYFIAHKGHLRRPEQALPQRMLAGSWLLTMWWAAPN</sequence>
<dbReference type="CDD" id="cd08497">
    <property type="entry name" value="MbnE-like"/>
    <property type="match status" value="1"/>
</dbReference>
<reference evidence="4 5" key="1">
    <citation type="submission" date="2024-03" db="EMBL/GenBank/DDBJ databases">
        <title>Novel species of the genus Variovorax.</title>
        <authorList>
            <person name="Liu Q."/>
            <person name="Xin Y.-H."/>
        </authorList>
    </citation>
    <scope>NUCLEOTIDE SEQUENCE [LARGE SCALE GENOMIC DNA]</scope>
    <source>
        <strain evidence="4 5">KACC 18901</strain>
    </source>
</reference>
<evidence type="ECO:0000259" key="3">
    <source>
        <dbReference type="Pfam" id="PF00496"/>
    </source>
</evidence>
<dbReference type="Gene3D" id="3.10.105.10">
    <property type="entry name" value="Dipeptide-binding Protein, Domain 3"/>
    <property type="match status" value="1"/>
</dbReference>
<evidence type="ECO:0000256" key="1">
    <source>
        <dbReference type="ARBA" id="ARBA00022729"/>
    </source>
</evidence>
<dbReference type="PANTHER" id="PTHR30290">
    <property type="entry name" value="PERIPLASMIC BINDING COMPONENT OF ABC TRANSPORTER"/>
    <property type="match status" value="1"/>
</dbReference>
<evidence type="ECO:0000313" key="5">
    <source>
        <dbReference type="Proteomes" id="UP001367030"/>
    </source>
</evidence>
<dbReference type="Gene3D" id="3.40.190.10">
    <property type="entry name" value="Periplasmic binding protein-like II"/>
    <property type="match status" value="1"/>
</dbReference>
<feature type="chain" id="PRO_5047496413" evidence="2">
    <location>
        <begin position="23"/>
        <end position="612"/>
    </location>
</feature>